<dbReference type="OrthoDB" id="9770545at2"/>
<dbReference type="InterPro" id="IPR048520">
    <property type="entry name" value="LarA_C"/>
</dbReference>
<proteinExistence type="predicted"/>
<dbReference type="GO" id="GO:0050043">
    <property type="term" value="F:lactate racemase activity"/>
    <property type="evidence" value="ECO:0007669"/>
    <property type="project" value="InterPro"/>
</dbReference>
<dbReference type="Proteomes" id="UP000199006">
    <property type="component" value="Unassembled WGS sequence"/>
</dbReference>
<keyword evidence="4" id="KW-1185">Reference proteome</keyword>
<evidence type="ECO:0000313" key="4">
    <source>
        <dbReference type="Proteomes" id="UP000199006"/>
    </source>
</evidence>
<dbReference type="PANTHER" id="PTHR33171">
    <property type="entry name" value="LAR_N DOMAIN-CONTAINING PROTEIN"/>
    <property type="match status" value="1"/>
</dbReference>
<dbReference type="AlphaFoldDB" id="A0A1I4GYC9"/>
<accession>A0A1I4GYC9</accession>
<dbReference type="InterPro" id="IPR047926">
    <property type="entry name" value="Ni_dep_LarA"/>
</dbReference>
<dbReference type="PANTHER" id="PTHR33171:SF17">
    <property type="entry name" value="LARA-LIKE N-TERMINAL DOMAIN-CONTAINING PROTEIN"/>
    <property type="match status" value="1"/>
</dbReference>
<feature type="domain" description="Lactate racemase C-terminal" evidence="2">
    <location>
        <begin position="274"/>
        <end position="412"/>
    </location>
</feature>
<dbReference type="Gene3D" id="3.40.50.11440">
    <property type="match status" value="1"/>
</dbReference>
<dbReference type="Gene3D" id="3.90.226.30">
    <property type="match status" value="1"/>
</dbReference>
<protein>
    <submittedName>
        <fullName evidence="3">Nickel-dependent lactate racemase</fullName>
    </submittedName>
</protein>
<gene>
    <name evidence="3" type="ORF">SAMN02983006_00914</name>
</gene>
<dbReference type="InterPro" id="IPR048068">
    <property type="entry name" value="LarA-like"/>
</dbReference>
<reference evidence="3 4" key="1">
    <citation type="submission" date="2016-10" db="EMBL/GenBank/DDBJ databases">
        <authorList>
            <person name="de Groot N.N."/>
        </authorList>
    </citation>
    <scope>NUCLEOTIDE SEQUENCE [LARGE SCALE GENOMIC DNA]</scope>
    <source>
        <strain evidence="3 4">ATCC 51327</strain>
    </source>
</reference>
<dbReference type="InterPro" id="IPR018657">
    <property type="entry name" value="LarA-like_N"/>
</dbReference>
<name>A0A1I4GYC9_9FIRM</name>
<sequence length="421" mass="46008">MELKYGRSKLEFELAADRVKAVLTAAEKPGLDSPLDEVASALENPIGTASLAQLLAKKQQNKELNKVVIVVNDVTRYTPYQYLLPPLLDKLAAAGIRKKAITFVIATGVHAAHSAAQNREIFGNKIVDNYNFIFHNCEHDLIELGSLSTGNILKLNRQVAEADFLITTGVILPHYMAGFSGGRKSILPGVAGRQTIQNNHAMMAKVLDQQPALSDNPISQEMFEAAALVGVDFILNVVTNSKREIVQVVAGDCQKAWQAGIATSAEMYHLPLQEKAEVAIVSSGGFPRDINIYQAQKALDHADQAVKSRGTIIWLAECSEGYGERTFKKWMDEAIKPVDNMTRIANGFLLGGHKAFAISKVALKKEIILISQLSSSATKNIFARKANSLQEAINYVEQKYNSNYSAYILPQGSLTVPVLDN</sequence>
<evidence type="ECO:0000259" key="2">
    <source>
        <dbReference type="Pfam" id="PF21113"/>
    </source>
</evidence>
<dbReference type="Pfam" id="PF09861">
    <property type="entry name" value="Lar_N"/>
    <property type="match status" value="1"/>
</dbReference>
<dbReference type="Pfam" id="PF21113">
    <property type="entry name" value="LarA_C"/>
    <property type="match status" value="1"/>
</dbReference>
<dbReference type="NCBIfam" id="NF033504">
    <property type="entry name" value="Ni_dep_LarA"/>
    <property type="match status" value="1"/>
</dbReference>
<evidence type="ECO:0000313" key="3">
    <source>
        <dbReference type="EMBL" id="SFL34453.1"/>
    </source>
</evidence>
<organism evidence="3 4">
    <name type="scientific">Halanaerobium salsuginis</name>
    <dbReference type="NCBI Taxonomy" id="29563"/>
    <lineage>
        <taxon>Bacteria</taxon>
        <taxon>Bacillati</taxon>
        <taxon>Bacillota</taxon>
        <taxon>Clostridia</taxon>
        <taxon>Halanaerobiales</taxon>
        <taxon>Halanaerobiaceae</taxon>
        <taxon>Halanaerobium</taxon>
    </lineage>
</organism>
<dbReference type="EMBL" id="FOTI01000008">
    <property type="protein sequence ID" value="SFL34453.1"/>
    <property type="molecule type" value="Genomic_DNA"/>
</dbReference>
<feature type="domain" description="LarA-like N-terminal" evidence="1">
    <location>
        <begin position="5"/>
        <end position="204"/>
    </location>
</feature>
<dbReference type="RefSeq" id="WP_089860376.1">
    <property type="nucleotide sequence ID" value="NZ_FOTI01000008.1"/>
</dbReference>
<dbReference type="InterPro" id="IPR043166">
    <property type="entry name" value="LarA-like_C"/>
</dbReference>
<evidence type="ECO:0000259" key="1">
    <source>
        <dbReference type="Pfam" id="PF09861"/>
    </source>
</evidence>
<dbReference type="STRING" id="29563.SAMN02983006_00914"/>